<sequence>MLPVNFHKTFIPERRLIAALLEYAALGKQGSYKEISLDTGIPMGESSGKVPAVLDYARGMGLIELASDRTSGIKKPVLTSLGKIIYLEDKYLGEPMVQWLVHMNLCRSDIGAKAWHEIFAKGRGILGSSFTKPQLEDYLVSIFGPGNNRTGPLVLTYVEEAALGRARVLAVEGEKVTRKKAPVLEVYATPYSAYIISLLDAFFPGRDQVTFSEFNSKTFWFEICLWDRSEIEYVFSLIERKGFISIDRQIQPWIIERKASVDQVWPHLFDDWA</sequence>
<evidence type="ECO:0008006" key="3">
    <source>
        <dbReference type="Google" id="ProtNLM"/>
    </source>
</evidence>
<gene>
    <name evidence="1" type="ordered locus">Tph_c16960</name>
</gene>
<dbReference type="HOGENOM" id="CLU_868611_0_0_9"/>
<accession>K4LV50</accession>
<protein>
    <recommendedName>
        <fullName evidence="3">DUF4007 domain-containing protein</fullName>
    </recommendedName>
</protein>
<name>K4LV50_THEPS</name>
<dbReference type="eggNOG" id="ENOG502Z83F">
    <property type="taxonomic scope" value="Bacteria"/>
</dbReference>
<dbReference type="AlphaFoldDB" id="K4LV50"/>
<proteinExistence type="predicted"/>
<dbReference type="KEGG" id="tpz:Tph_c16960"/>
<evidence type="ECO:0000313" key="1">
    <source>
        <dbReference type="EMBL" id="AFV11899.1"/>
    </source>
</evidence>
<dbReference type="EMBL" id="CP003732">
    <property type="protein sequence ID" value="AFV11899.1"/>
    <property type="molecule type" value="Genomic_DNA"/>
</dbReference>
<dbReference type="STRING" id="1089553.Tph_c16960"/>
<reference evidence="1 2" key="1">
    <citation type="journal article" date="2012" name="BMC Genomics">
        <title>Genome-guided analysis of physiological and morphological traits of the fermentative acetate oxidizer Thermacetogenium phaeum.</title>
        <authorList>
            <person name="Oehler D."/>
            <person name="Poehlein A."/>
            <person name="Leimbach A."/>
            <person name="Muller N."/>
            <person name="Daniel R."/>
            <person name="Gottschalk G."/>
            <person name="Schink B."/>
        </authorList>
    </citation>
    <scope>NUCLEOTIDE SEQUENCE [LARGE SCALE GENOMIC DNA]</scope>
    <source>
        <strain evidence="2">ATCC BAA-254 / DSM 26808 / PB</strain>
    </source>
</reference>
<organism evidence="1 2">
    <name type="scientific">Thermacetogenium phaeum (strain ATCC BAA-254 / DSM 26808 / PB)</name>
    <dbReference type="NCBI Taxonomy" id="1089553"/>
    <lineage>
        <taxon>Bacteria</taxon>
        <taxon>Bacillati</taxon>
        <taxon>Bacillota</taxon>
        <taxon>Clostridia</taxon>
        <taxon>Thermoanaerobacterales</taxon>
        <taxon>Thermoanaerobacteraceae</taxon>
        <taxon>Thermacetogenium</taxon>
    </lineage>
</organism>
<dbReference type="RefSeq" id="WP_015050779.1">
    <property type="nucleotide sequence ID" value="NC_018870.1"/>
</dbReference>
<keyword evidence="2" id="KW-1185">Reference proteome</keyword>
<evidence type="ECO:0000313" key="2">
    <source>
        <dbReference type="Proteomes" id="UP000000467"/>
    </source>
</evidence>
<dbReference type="Proteomes" id="UP000000467">
    <property type="component" value="Chromosome"/>
</dbReference>
<dbReference type="OrthoDB" id="5760934at2"/>